<dbReference type="EMBL" id="BSOH01000037">
    <property type="protein sequence ID" value="GLR19887.1"/>
    <property type="molecule type" value="Genomic_DNA"/>
</dbReference>
<dbReference type="InterPro" id="IPR013783">
    <property type="entry name" value="Ig-like_fold"/>
</dbReference>
<reference evidence="1" key="1">
    <citation type="journal article" date="2014" name="Int. J. Syst. Evol. Microbiol.">
        <title>Complete genome sequence of Corynebacterium casei LMG S-19264T (=DSM 44701T), isolated from a smear-ripened cheese.</title>
        <authorList>
            <consortium name="US DOE Joint Genome Institute (JGI-PGF)"/>
            <person name="Walter F."/>
            <person name="Albersmeier A."/>
            <person name="Kalinowski J."/>
            <person name="Ruckert C."/>
        </authorList>
    </citation>
    <scope>NUCLEOTIDE SEQUENCE</scope>
    <source>
        <strain evidence="1">NBRC 108769</strain>
    </source>
</reference>
<sequence length="657" mass="72370">MILGVFISLLQSCGTTDILPDPTLEVTVSNDQMVDFGTEVTLNGFANHSAGESTEVLWEIVSKPNNSNLAITGSDQNSIRILPDELGEYVLRFTATSSDGLSKFDEVVITVIKSPVRLTGFITSDLVLENIYDDPNDPDYIVSEILFLGAQVTIEEGVLIIFEENAGIEIQTDGSMIAVGSESNPIVMTGVQQTVGFWKGLNFESRNPKNNLKFVTVEYGGSGGFDGADRKANITINDAIVEISNCSITHSEGLGLLTRNEEDELPGFKNNVLSNNAIPMQINKSQFHFLDASNDYSGNVDDYINSWGQNSLSENVTWNNLNVPYRFSPGFERIESDLTIEKGTEFIGQPNGGLLILTDGSIVAIGSESEPITFRGEQDVRGYWMGISIASNTNRNELAYVIVTNGGQKGFDGAGRKANIIIEDNSRLKMSNCTLSKSGEYGLIVRELKSILTNFENNTITDNIIPIECKMNHFQYFDNASDLTGNDKDEILTSWANFPTDIDVTWKKTTVPYKLSRPDYIGSKITIEPGVEIIGMDDAGIEVRSEGTIIAMGTPSEPIIFRGEENVQGYWRGIRIFSNKPQNRMEHIQLFNGGSRSFYGEDKKASLEVADNAMLQLHNSEISESDGYGVYVKKDGQLSESENTFVNNKYGSILYDD</sequence>
<name>A0AA37WGH8_9BACT</name>
<dbReference type="Gene3D" id="2.60.40.10">
    <property type="entry name" value="Immunoglobulins"/>
    <property type="match status" value="1"/>
</dbReference>
<comment type="caution">
    <text evidence="1">The sequence shown here is derived from an EMBL/GenBank/DDBJ whole genome shotgun (WGS) entry which is preliminary data.</text>
</comment>
<accession>A0AA37WGH8</accession>
<dbReference type="AlphaFoldDB" id="A0AA37WGH8"/>
<gene>
    <name evidence="1" type="ORF">GCM10007940_45030</name>
</gene>
<dbReference type="Pfam" id="PF22352">
    <property type="entry name" value="K319L-like_PKD"/>
    <property type="match status" value="1"/>
</dbReference>
<organism evidence="1 2">
    <name type="scientific">Portibacter lacus</name>
    <dbReference type="NCBI Taxonomy" id="1099794"/>
    <lineage>
        <taxon>Bacteria</taxon>
        <taxon>Pseudomonadati</taxon>
        <taxon>Bacteroidota</taxon>
        <taxon>Saprospiria</taxon>
        <taxon>Saprospirales</taxon>
        <taxon>Haliscomenobacteraceae</taxon>
        <taxon>Portibacter</taxon>
    </lineage>
</organism>
<dbReference type="Proteomes" id="UP001156666">
    <property type="component" value="Unassembled WGS sequence"/>
</dbReference>
<evidence type="ECO:0008006" key="3">
    <source>
        <dbReference type="Google" id="ProtNLM"/>
    </source>
</evidence>
<evidence type="ECO:0000313" key="1">
    <source>
        <dbReference type="EMBL" id="GLR19887.1"/>
    </source>
</evidence>
<protein>
    <recommendedName>
        <fullName evidence="3">Right handed beta helix domain-containing protein</fullName>
    </recommendedName>
</protein>
<keyword evidence="2" id="KW-1185">Reference proteome</keyword>
<proteinExistence type="predicted"/>
<reference evidence="1" key="2">
    <citation type="submission" date="2023-01" db="EMBL/GenBank/DDBJ databases">
        <title>Draft genome sequence of Portibacter lacus strain NBRC 108769.</title>
        <authorList>
            <person name="Sun Q."/>
            <person name="Mori K."/>
        </authorList>
    </citation>
    <scope>NUCLEOTIDE SEQUENCE</scope>
    <source>
        <strain evidence="1">NBRC 108769</strain>
    </source>
</reference>
<evidence type="ECO:0000313" key="2">
    <source>
        <dbReference type="Proteomes" id="UP001156666"/>
    </source>
</evidence>